<feature type="region of interest" description="Disordered" evidence="1">
    <location>
        <begin position="1"/>
        <end position="79"/>
    </location>
</feature>
<feature type="compositionally biased region" description="Basic and acidic residues" evidence="1">
    <location>
        <begin position="15"/>
        <end position="31"/>
    </location>
</feature>
<proteinExistence type="predicted"/>
<dbReference type="AlphaFoldDB" id="A0A8H3XL72"/>
<comment type="caution">
    <text evidence="2">The sequence shown here is derived from an EMBL/GenBank/DDBJ whole genome shotgun (WGS) entry which is preliminary data.</text>
</comment>
<accession>A0A8H3XL72</accession>
<reference evidence="2 3" key="1">
    <citation type="journal article" date="2019" name="Environ. Microbiol.">
        <title>At the nexus of three kingdoms: the genome of the mycorrhizal fungus Gigaspora margarita provides insights into plant, endobacterial and fungal interactions.</title>
        <authorList>
            <person name="Venice F."/>
            <person name="Ghignone S."/>
            <person name="Salvioli di Fossalunga A."/>
            <person name="Amselem J."/>
            <person name="Novero M."/>
            <person name="Xianan X."/>
            <person name="Sedzielewska Toro K."/>
            <person name="Morin E."/>
            <person name="Lipzen A."/>
            <person name="Grigoriev I.V."/>
            <person name="Henrissat B."/>
            <person name="Martin F.M."/>
            <person name="Bonfante P."/>
        </authorList>
    </citation>
    <scope>NUCLEOTIDE SEQUENCE [LARGE SCALE GENOMIC DNA]</scope>
    <source>
        <strain evidence="2 3">BEG34</strain>
    </source>
</reference>
<gene>
    <name evidence="2" type="ORF">F8M41_025840</name>
</gene>
<sequence length="243" mass="28103">MYVGPPVAILSNDRFIQKDKPDKLDKPDKSPYEQQNKINMEENRSKGDVDDVKKRSDDMRNHDTTKGQDLEQNEQILEPNDLSAQILEKIDQEDQEERCLDDSGIDIGEYLPESVNESKKNRDRDFKESSTTTKLFEPEAIQFNENDTEIEFLLETIDKDSDVVETCEGDIRYFDDDDQGLHYLSDELESSKSGTDEDPIAFESRVFNDRVIPVEGDSEGENFNSEIETREYVEPKISNIMIR</sequence>
<dbReference type="EMBL" id="WTPW01000943">
    <property type="protein sequence ID" value="KAF0468322.1"/>
    <property type="molecule type" value="Genomic_DNA"/>
</dbReference>
<keyword evidence="3" id="KW-1185">Reference proteome</keyword>
<protein>
    <submittedName>
        <fullName evidence="2">Uncharacterized protein</fullName>
    </submittedName>
</protein>
<evidence type="ECO:0000256" key="1">
    <source>
        <dbReference type="SAM" id="MobiDB-lite"/>
    </source>
</evidence>
<name>A0A8H3XL72_GIGMA</name>
<dbReference type="OrthoDB" id="2442021at2759"/>
<evidence type="ECO:0000313" key="3">
    <source>
        <dbReference type="Proteomes" id="UP000439903"/>
    </source>
</evidence>
<feature type="compositionally biased region" description="Basic and acidic residues" evidence="1">
    <location>
        <begin position="92"/>
        <end position="101"/>
    </location>
</feature>
<feature type="compositionally biased region" description="Basic and acidic residues" evidence="1">
    <location>
        <begin position="116"/>
        <end position="128"/>
    </location>
</feature>
<dbReference type="Proteomes" id="UP000439903">
    <property type="component" value="Unassembled WGS sequence"/>
</dbReference>
<organism evidence="2 3">
    <name type="scientific">Gigaspora margarita</name>
    <dbReference type="NCBI Taxonomy" id="4874"/>
    <lineage>
        <taxon>Eukaryota</taxon>
        <taxon>Fungi</taxon>
        <taxon>Fungi incertae sedis</taxon>
        <taxon>Mucoromycota</taxon>
        <taxon>Glomeromycotina</taxon>
        <taxon>Glomeromycetes</taxon>
        <taxon>Diversisporales</taxon>
        <taxon>Gigasporaceae</taxon>
        <taxon>Gigaspora</taxon>
    </lineage>
</organism>
<feature type="compositionally biased region" description="Basic and acidic residues" evidence="1">
    <location>
        <begin position="39"/>
        <end position="69"/>
    </location>
</feature>
<feature type="region of interest" description="Disordered" evidence="1">
    <location>
        <begin position="92"/>
        <end position="133"/>
    </location>
</feature>
<evidence type="ECO:0000313" key="2">
    <source>
        <dbReference type="EMBL" id="KAF0468322.1"/>
    </source>
</evidence>